<comment type="catalytic activity">
    <reaction evidence="14">
        <text>L-seryl-[protein] + ATP = O-phospho-L-seryl-[protein] + ADP + H(+)</text>
        <dbReference type="Rhea" id="RHEA:17989"/>
        <dbReference type="Rhea" id="RHEA-COMP:9863"/>
        <dbReference type="Rhea" id="RHEA-COMP:11604"/>
        <dbReference type="ChEBI" id="CHEBI:15378"/>
        <dbReference type="ChEBI" id="CHEBI:29999"/>
        <dbReference type="ChEBI" id="CHEBI:30616"/>
        <dbReference type="ChEBI" id="CHEBI:83421"/>
        <dbReference type="ChEBI" id="CHEBI:456216"/>
        <dbReference type="EC" id="2.7.11.1"/>
    </reaction>
</comment>
<dbReference type="EC" id="2.7.11.1" evidence="3"/>
<keyword evidence="10 15" id="KW-0067">ATP-binding</keyword>
<evidence type="ECO:0000256" key="11">
    <source>
        <dbReference type="ARBA" id="ARBA00030980"/>
    </source>
</evidence>
<dbReference type="InterPro" id="IPR000719">
    <property type="entry name" value="Prot_kinase_dom"/>
</dbReference>
<evidence type="ECO:0000256" key="10">
    <source>
        <dbReference type="ARBA" id="ARBA00022840"/>
    </source>
</evidence>
<dbReference type="InterPro" id="IPR011009">
    <property type="entry name" value="Kinase-like_dom_sf"/>
</dbReference>
<evidence type="ECO:0000256" key="14">
    <source>
        <dbReference type="ARBA" id="ARBA00048679"/>
    </source>
</evidence>
<evidence type="ECO:0000256" key="6">
    <source>
        <dbReference type="ARBA" id="ARBA00022527"/>
    </source>
</evidence>
<dbReference type="PROSITE" id="PS00107">
    <property type="entry name" value="PROTEIN_KINASE_ATP"/>
    <property type="match status" value="1"/>
</dbReference>
<dbReference type="GO" id="GO:0016301">
    <property type="term" value="F:kinase activity"/>
    <property type="evidence" value="ECO:0007669"/>
    <property type="project" value="UniProtKB-KW"/>
</dbReference>
<gene>
    <name evidence="17" type="ORF">PT974_09640</name>
</gene>
<evidence type="ECO:0000256" key="5">
    <source>
        <dbReference type="ARBA" id="ARBA00019973"/>
    </source>
</evidence>
<evidence type="ECO:0000313" key="17">
    <source>
        <dbReference type="EMBL" id="KAK5991359.1"/>
    </source>
</evidence>
<dbReference type="EMBL" id="JAVFKD010000014">
    <property type="protein sequence ID" value="KAK5991359.1"/>
    <property type="molecule type" value="Genomic_DNA"/>
</dbReference>
<proteinExistence type="predicted"/>
<feature type="domain" description="Protein kinase" evidence="16">
    <location>
        <begin position="132"/>
        <end position="501"/>
    </location>
</feature>
<evidence type="ECO:0000256" key="2">
    <source>
        <dbReference type="ARBA" id="ARBA00011534"/>
    </source>
</evidence>
<dbReference type="Pfam" id="PF00069">
    <property type="entry name" value="Pkinase"/>
    <property type="match status" value="2"/>
</dbReference>
<dbReference type="SUPFAM" id="SSF56112">
    <property type="entry name" value="Protein kinase-like (PK-like)"/>
    <property type="match status" value="1"/>
</dbReference>
<dbReference type="Proteomes" id="UP001338125">
    <property type="component" value="Unassembled WGS sequence"/>
</dbReference>
<dbReference type="InterPro" id="IPR008266">
    <property type="entry name" value="Tyr_kinase_AS"/>
</dbReference>
<evidence type="ECO:0000256" key="7">
    <source>
        <dbReference type="ARBA" id="ARBA00022679"/>
    </source>
</evidence>
<evidence type="ECO:0000256" key="1">
    <source>
        <dbReference type="ARBA" id="ARBA00003747"/>
    </source>
</evidence>
<comment type="function">
    <text evidence="1">Component of the EKC/KEOPS complex that is required for the formation of a threonylcarbamoyl group on adenosine at position 37 (t(6)A37) in tRNAs that read codons beginning with adenine. The complex is probably involved in the transfer of the threonylcarbamoyl moiety of threonylcarbamoyl-AMP (TC-AMP) to the N6 group of A37. BUD32 has ATPase activity in the context of the EKC/KEOPS complex and likely plays a supporting role to the catalytic subunit KAE1. The EKC/KEOPS complex also promotes both telomere uncapping and telomere elongation. The complex is required for efficient recruitment of transcriptional coactivators.</text>
</comment>
<protein>
    <recommendedName>
        <fullName evidence="5">EKC/KEOPS complex subunit BUD32</fullName>
        <ecNumber evidence="3">2.7.11.1</ecNumber>
    </recommendedName>
    <alternativeName>
        <fullName evidence="11 12">Atypical Serine/threonine protein kinase BUD32</fullName>
    </alternativeName>
    <alternativeName>
        <fullName evidence="4">EKC/KEOPS complex subunit bud32</fullName>
    </alternativeName>
</protein>
<keyword evidence="6" id="KW-0723">Serine/threonine-protein kinase</keyword>
<feature type="binding site" evidence="15">
    <location>
        <position position="161"/>
    </location>
    <ligand>
        <name>ATP</name>
        <dbReference type="ChEBI" id="CHEBI:30616"/>
    </ligand>
</feature>
<keyword evidence="8 15" id="KW-0547">Nucleotide-binding</keyword>
<dbReference type="PANTHER" id="PTHR45646">
    <property type="entry name" value="SERINE/THREONINE-PROTEIN KINASE DOA-RELATED"/>
    <property type="match status" value="1"/>
</dbReference>
<keyword evidence="9 17" id="KW-0418">Kinase</keyword>
<evidence type="ECO:0000259" key="16">
    <source>
        <dbReference type="PROSITE" id="PS50011"/>
    </source>
</evidence>
<dbReference type="SMART" id="SM00220">
    <property type="entry name" value="S_TKc"/>
    <property type="match status" value="1"/>
</dbReference>
<organism evidence="17 18">
    <name type="scientific">Cladobotryum mycophilum</name>
    <dbReference type="NCBI Taxonomy" id="491253"/>
    <lineage>
        <taxon>Eukaryota</taxon>
        <taxon>Fungi</taxon>
        <taxon>Dikarya</taxon>
        <taxon>Ascomycota</taxon>
        <taxon>Pezizomycotina</taxon>
        <taxon>Sordariomycetes</taxon>
        <taxon>Hypocreomycetidae</taxon>
        <taxon>Hypocreales</taxon>
        <taxon>Hypocreaceae</taxon>
        <taxon>Cladobotryum</taxon>
    </lineage>
</organism>
<comment type="subunit">
    <text evidence="2">Component of the EKC/KEOPS complex composed of at least BUD32, CGI121, GON7, KAE1 and PCC1; the whole complex dimerizes.</text>
</comment>
<evidence type="ECO:0000256" key="9">
    <source>
        <dbReference type="ARBA" id="ARBA00022777"/>
    </source>
</evidence>
<accession>A0ABR0SGP0</accession>
<evidence type="ECO:0000256" key="12">
    <source>
        <dbReference type="ARBA" id="ARBA00033194"/>
    </source>
</evidence>
<evidence type="ECO:0000256" key="13">
    <source>
        <dbReference type="ARBA" id="ARBA00047899"/>
    </source>
</evidence>
<evidence type="ECO:0000256" key="3">
    <source>
        <dbReference type="ARBA" id="ARBA00012513"/>
    </source>
</evidence>
<evidence type="ECO:0000313" key="18">
    <source>
        <dbReference type="Proteomes" id="UP001338125"/>
    </source>
</evidence>
<evidence type="ECO:0000256" key="8">
    <source>
        <dbReference type="ARBA" id="ARBA00022741"/>
    </source>
</evidence>
<dbReference type="Gene3D" id="3.30.200.20">
    <property type="entry name" value="Phosphorylase Kinase, domain 1"/>
    <property type="match status" value="1"/>
</dbReference>
<evidence type="ECO:0000256" key="4">
    <source>
        <dbReference type="ARBA" id="ARBA00013948"/>
    </source>
</evidence>
<reference evidence="17 18" key="1">
    <citation type="submission" date="2024-01" db="EMBL/GenBank/DDBJ databases">
        <title>Complete genome of Cladobotryum mycophilum ATHUM6906.</title>
        <authorList>
            <person name="Christinaki A.C."/>
            <person name="Myridakis A.I."/>
            <person name="Kouvelis V.N."/>
        </authorList>
    </citation>
    <scope>NUCLEOTIDE SEQUENCE [LARGE SCALE GENOMIC DNA]</scope>
    <source>
        <strain evidence="17 18">ATHUM6906</strain>
    </source>
</reference>
<comment type="catalytic activity">
    <reaction evidence="13">
        <text>L-threonyl-[protein] + ATP = O-phospho-L-threonyl-[protein] + ADP + H(+)</text>
        <dbReference type="Rhea" id="RHEA:46608"/>
        <dbReference type="Rhea" id="RHEA-COMP:11060"/>
        <dbReference type="Rhea" id="RHEA-COMP:11605"/>
        <dbReference type="ChEBI" id="CHEBI:15378"/>
        <dbReference type="ChEBI" id="CHEBI:30013"/>
        <dbReference type="ChEBI" id="CHEBI:30616"/>
        <dbReference type="ChEBI" id="CHEBI:61977"/>
        <dbReference type="ChEBI" id="CHEBI:456216"/>
        <dbReference type="EC" id="2.7.11.1"/>
    </reaction>
</comment>
<keyword evidence="7" id="KW-0808">Transferase</keyword>
<dbReference type="Gene3D" id="1.10.510.10">
    <property type="entry name" value="Transferase(Phosphotransferase) domain 1"/>
    <property type="match status" value="1"/>
</dbReference>
<comment type="caution">
    <text evidence="17">The sequence shown here is derived from an EMBL/GenBank/DDBJ whole genome shotgun (WGS) entry which is preliminary data.</text>
</comment>
<dbReference type="PROSITE" id="PS50011">
    <property type="entry name" value="PROTEIN_KINASE_DOM"/>
    <property type="match status" value="1"/>
</dbReference>
<dbReference type="InterPro" id="IPR051175">
    <property type="entry name" value="CLK_kinases"/>
</dbReference>
<sequence length="503" mass="57127">MATQLLKDIVSDLLKEMLPKLLQDMVPGLLEGMVPKILQEITPALLQETLPELLQEKVPGMVSEMVSEMQGQFGAEGDRYPYDYDTDDQPIPNAQGAFIRGDREAIEDFQRYNKGGYHPVHLGDMLGPKKEYMVVHKLGFGGFGTVWLCRNHDQKKWVAIKIMTADAIAEQEKAPVEIQLMSLDRSMPGAEFTALPVDHFKLDGPNGTHQCIVLPFLGPCVSPNLWTRFSNPAPVLRSLCQQATQAMQFLHKNNLCHGDFRPANILLKIKDMDHLGDKQLLSILGNPCVTLVEMEEGRKRPASIPMYLVNPVDLSDCLPDEYLTEEICLVDFGEAFPMDSVPRALGIPVGYVPPEILIEGDDTPVIAPASDIWALGCTLYEIRRQARLINMADDYDDCLLDLKLILGKLPESMWEKWADRGLYFDEHGERLGENLDDIPEDERDRSMEWNLKQPLQASWPPKKSFIDEEEQKVLADLLRKVLRYEPAERFSLEEVLEHEWFKM</sequence>
<dbReference type="InterPro" id="IPR017441">
    <property type="entry name" value="Protein_kinase_ATP_BS"/>
</dbReference>
<dbReference type="PANTHER" id="PTHR45646:SF11">
    <property type="entry name" value="SERINE_THREONINE-PROTEIN KINASE DOA"/>
    <property type="match status" value="1"/>
</dbReference>
<keyword evidence="18" id="KW-1185">Reference proteome</keyword>
<name>A0ABR0SGP0_9HYPO</name>
<evidence type="ECO:0000256" key="15">
    <source>
        <dbReference type="PROSITE-ProRule" id="PRU10141"/>
    </source>
</evidence>
<dbReference type="PROSITE" id="PS00109">
    <property type="entry name" value="PROTEIN_KINASE_TYR"/>
    <property type="match status" value="1"/>
</dbReference>